<name>A0A235BPV3_UNCW3</name>
<evidence type="ECO:0000313" key="3">
    <source>
        <dbReference type="EMBL" id="OYD14348.1"/>
    </source>
</evidence>
<feature type="domain" description="DUF5683" evidence="2">
    <location>
        <begin position="34"/>
        <end position="138"/>
    </location>
</feature>
<reference evidence="3 4" key="1">
    <citation type="submission" date="2017-07" db="EMBL/GenBank/DDBJ databases">
        <title>Recovery of genomes from metagenomes via a dereplication, aggregation, and scoring strategy.</title>
        <authorList>
            <person name="Sieber C.M."/>
            <person name="Probst A.J."/>
            <person name="Sharrar A."/>
            <person name="Thomas B.C."/>
            <person name="Hess M."/>
            <person name="Tringe S.G."/>
            <person name="Banfield J.F."/>
        </authorList>
    </citation>
    <scope>NUCLEOTIDE SEQUENCE [LARGE SCALE GENOMIC DNA]</scope>
    <source>
        <strain evidence="3">JGI_Cruoil_03_51_56</strain>
    </source>
</reference>
<feature type="transmembrane region" description="Helical" evidence="1">
    <location>
        <begin position="108"/>
        <end position="127"/>
    </location>
</feature>
<keyword evidence="1" id="KW-0812">Transmembrane</keyword>
<comment type="caution">
    <text evidence="3">The sequence shown here is derived from an EMBL/GenBank/DDBJ whole genome shotgun (WGS) entry which is preliminary data.</text>
</comment>
<dbReference type="InterPro" id="IPR043738">
    <property type="entry name" value="DUF5683"/>
</dbReference>
<dbReference type="Proteomes" id="UP000215559">
    <property type="component" value="Unassembled WGS sequence"/>
</dbReference>
<accession>A0A235BPV3</accession>
<proteinExistence type="predicted"/>
<dbReference type="AlphaFoldDB" id="A0A235BPV3"/>
<evidence type="ECO:0000256" key="1">
    <source>
        <dbReference type="SAM" id="Phobius"/>
    </source>
</evidence>
<keyword evidence="1" id="KW-0472">Membrane</keyword>
<protein>
    <recommendedName>
        <fullName evidence="2">DUF5683 domain-containing protein</fullName>
    </recommendedName>
</protein>
<organism evidence="3 4">
    <name type="scientific">candidate division WOR-3 bacterium JGI_Cruoil_03_51_56</name>
    <dbReference type="NCBI Taxonomy" id="1973747"/>
    <lineage>
        <taxon>Bacteria</taxon>
        <taxon>Bacteria division WOR-3</taxon>
    </lineage>
</organism>
<evidence type="ECO:0000313" key="4">
    <source>
        <dbReference type="Proteomes" id="UP000215559"/>
    </source>
</evidence>
<dbReference type="EMBL" id="NOZP01000164">
    <property type="protein sequence ID" value="OYD14348.1"/>
    <property type="molecule type" value="Genomic_DNA"/>
</dbReference>
<keyword evidence="1" id="KW-1133">Transmembrane helix</keyword>
<evidence type="ECO:0000259" key="2">
    <source>
        <dbReference type="Pfam" id="PF18935"/>
    </source>
</evidence>
<sequence>MIGRWVFIFALAIAASQSIGEESVSDSVVRGMTKSPGKAVLLSALIPGGGQIYTGHTWKAAIIGPAEIAFASLAVKEQLAASHVLRNDARLEKWEDTYVKLRDRRNAFLWWTGAVLAFSMADAYVSAQMFGFDRQMSFALGPMRAGLVLRI</sequence>
<gene>
    <name evidence="3" type="ORF">CH330_08855</name>
</gene>
<dbReference type="Pfam" id="PF18935">
    <property type="entry name" value="DUF5683"/>
    <property type="match status" value="1"/>
</dbReference>